<protein>
    <submittedName>
        <fullName evidence="1">Uncharacterized protein</fullName>
    </submittedName>
</protein>
<sequence>MTNVVKEGDKFITTILTKFHYVKDEDEDDDIEIKFIDMPNNIQNLMLEYFGSSEFVEDEVKGYVFKRITNINECYISYPGFDGYVDDIKYKIVDGDLYLDIYITMKLLSNDYIKSEMIESGAISHDPYECYKDVTVVDVEEKAKDGFHKLTHAGSLGQDYGDYIGSFLPGQYQILMDYHNVSVSRI</sequence>
<reference evidence="1" key="1">
    <citation type="submission" date="2017-08" db="EMBL/GenBank/DDBJ databases">
        <authorList>
            <consortium name="Urmite Genomes"/>
        </authorList>
    </citation>
    <scope>NUCLEOTIDE SEQUENCE [LARGE SCALE GENOMIC DNA]</scope>
    <source>
        <strain evidence="1">IHUMI-LCC2</strain>
    </source>
</reference>
<proteinExistence type="predicted"/>
<accession>A0A2I2L3P1</accession>
<evidence type="ECO:0000313" key="2">
    <source>
        <dbReference type="Proteomes" id="UP000236316"/>
    </source>
</evidence>
<name>A0A2I2L3P1_9VIRU</name>
<dbReference type="EMBL" id="LT906555">
    <property type="protein sequence ID" value="SNW62148.1"/>
    <property type="molecule type" value="Genomic_DNA"/>
</dbReference>
<dbReference type="KEGG" id="vg:35382011"/>
<gene>
    <name evidence="1" type="ORF">ORPV_244</name>
</gene>
<organism evidence="1">
    <name type="scientific">Orpheovirus IHUMI-LCC2</name>
    <dbReference type="NCBI Taxonomy" id="2023057"/>
    <lineage>
        <taxon>Viruses</taxon>
        <taxon>Varidnaviria</taxon>
        <taxon>Bamfordvirae</taxon>
        <taxon>Nucleocytoviricota</taxon>
        <taxon>Megaviricetes</taxon>
        <taxon>Pimascovirales</taxon>
        <taxon>Ocovirineae</taxon>
        <taxon>Orpheoviridae</taxon>
        <taxon>Alphaorpheovirus</taxon>
        <taxon>Alphaorpheovirus massiliense</taxon>
    </lineage>
</organism>
<dbReference type="GeneID" id="35382011"/>
<evidence type="ECO:0000313" key="1">
    <source>
        <dbReference type="EMBL" id="SNW62148.1"/>
    </source>
</evidence>
<keyword evidence="2" id="KW-1185">Reference proteome</keyword>
<dbReference type="RefSeq" id="YP_009448450.1">
    <property type="nucleotide sequence ID" value="NC_036594.1"/>
</dbReference>
<dbReference type="Proteomes" id="UP000236316">
    <property type="component" value="Segment"/>
</dbReference>